<feature type="domain" description="Glycoside hydrolase family 9" evidence="9">
    <location>
        <begin position="100"/>
        <end position="154"/>
    </location>
</feature>
<dbReference type="Gene3D" id="1.50.10.10">
    <property type="match status" value="1"/>
</dbReference>
<keyword evidence="8" id="KW-0624">Polysaccharide degradation</keyword>
<evidence type="ECO:0000313" key="10">
    <source>
        <dbReference type="EMBL" id="KAF9596433.1"/>
    </source>
</evidence>
<keyword evidence="5" id="KW-0136">Cellulose degradation</keyword>
<dbReference type="InterPro" id="IPR008928">
    <property type="entry name" value="6-hairpin_glycosidase_sf"/>
</dbReference>
<dbReference type="Pfam" id="PF00759">
    <property type="entry name" value="Glyco_hydro_9"/>
    <property type="match status" value="2"/>
</dbReference>
<dbReference type="EMBL" id="JADFTS010000007">
    <property type="protein sequence ID" value="KAF9596433.1"/>
    <property type="molecule type" value="Genomic_DNA"/>
</dbReference>
<dbReference type="InterPro" id="IPR012341">
    <property type="entry name" value="6hp_glycosidase-like_sf"/>
</dbReference>
<keyword evidence="7" id="KW-0326">Glycosidase</keyword>
<organism evidence="10 11">
    <name type="scientific">Coptis chinensis</name>
    <dbReference type="NCBI Taxonomy" id="261450"/>
    <lineage>
        <taxon>Eukaryota</taxon>
        <taxon>Viridiplantae</taxon>
        <taxon>Streptophyta</taxon>
        <taxon>Embryophyta</taxon>
        <taxon>Tracheophyta</taxon>
        <taxon>Spermatophyta</taxon>
        <taxon>Magnoliopsida</taxon>
        <taxon>Ranunculales</taxon>
        <taxon>Ranunculaceae</taxon>
        <taxon>Coptidoideae</taxon>
        <taxon>Coptis</taxon>
    </lineage>
</organism>
<evidence type="ECO:0000256" key="1">
    <source>
        <dbReference type="ARBA" id="ARBA00000966"/>
    </source>
</evidence>
<comment type="similarity">
    <text evidence="2">Belongs to the glycosyl hydrolase 9 (cellulase E) family.</text>
</comment>
<evidence type="ECO:0000256" key="6">
    <source>
        <dbReference type="ARBA" id="ARBA00023277"/>
    </source>
</evidence>
<evidence type="ECO:0000256" key="4">
    <source>
        <dbReference type="ARBA" id="ARBA00022801"/>
    </source>
</evidence>
<dbReference type="AlphaFoldDB" id="A0A835HE18"/>
<evidence type="ECO:0000256" key="8">
    <source>
        <dbReference type="ARBA" id="ARBA00023326"/>
    </source>
</evidence>
<evidence type="ECO:0000313" key="11">
    <source>
        <dbReference type="Proteomes" id="UP000631114"/>
    </source>
</evidence>
<accession>A0A835HE18</accession>
<comment type="caution">
    <text evidence="10">The sequence shown here is derived from an EMBL/GenBank/DDBJ whole genome shotgun (WGS) entry which is preliminary data.</text>
</comment>
<feature type="domain" description="Glycoside hydrolase family 9" evidence="9">
    <location>
        <begin position="2"/>
        <end position="61"/>
    </location>
</feature>
<keyword evidence="11" id="KW-1185">Reference proteome</keyword>
<proteinExistence type="inferred from homology"/>
<evidence type="ECO:0000256" key="5">
    <source>
        <dbReference type="ARBA" id="ARBA00023001"/>
    </source>
</evidence>
<dbReference type="Proteomes" id="UP000631114">
    <property type="component" value="Unassembled WGS sequence"/>
</dbReference>
<keyword evidence="4" id="KW-0378">Hydrolase</keyword>
<evidence type="ECO:0000259" key="9">
    <source>
        <dbReference type="Pfam" id="PF00759"/>
    </source>
</evidence>
<evidence type="ECO:0000256" key="7">
    <source>
        <dbReference type="ARBA" id="ARBA00023295"/>
    </source>
</evidence>
<name>A0A835HE18_9MAGN</name>
<evidence type="ECO:0000256" key="2">
    <source>
        <dbReference type="ARBA" id="ARBA00007072"/>
    </source>
</evidence>
<evidence type="ECO:0000256" key="3">
    <source>
        <dbReference type="ARBA" id="ARBA00012601"/>
    </source>
</evidence>
<dbReference type="GO" id="GO:0030245">
    <property type="term" value="P:cellulose catabolic process"/>
    <property type="evidence" value="ECO:0007669"/>
    <property type="project" value="UniProtKB-KW"/>
</dbReference>
<dbReference type="SUPFAM" id="SSF48208">
    <property type="entry name" value="Six-hairpin glycosidases"/>
    <property type="match status" value="1"/>
</dbReference>
<gene>
    <name evidence="10" type="ORF">IFM89_011262</name>
</gene>
<reference evidence="10 11" key="1">
    <citation type="submission" date="2020-10" db="EMBL/GenBank/DDBJ databases">
        <title>The Coptis chinensis genome and diversification of protoberbering-type alkaloids.</title>
        <authorList>
            <person name="Wang B."/>
            <person name="Shu S."/>
            <person name="Song C."/>
            <person name="Liu Y."/>
        </authorList>
    </citation>
    <scope>NUCLEOTIDE SEQUENCE [LARGE SCALE GENOMIC DNA]</scope>
    <source>
        <strain evidence="10">HL-2020</strain>
        <tissue evidence="10">Leaf</tissue>
    </source>
</reference>
<comment type="catalytic activity">
    <reaction evidence="1">
        <text>Endohydrolysis of (1-&gt;4)-beta-D-glucosidic linkages in cellulose, lichenin and cereal beta-D-glucans.</text>
        <dbReference type="EC" id="3.2.1.4"/>
    </reaction>
</comment>
<dbReference type="EC" id="3.2.1.4" evidence="3"/>
<keyword evidence="6" id="KW-0119">Carbohydrate metabolism</keyword>
<dbReference type="InterPro" id="IPR001701">
    <property type="entry name" value="Glyco_hydro_9"/>
</dbReference>
<dbReference type="OrthoDB" id="10257085at2759"/>
<dbReference type="GO" id="GO:0008810">
    <property type="term" value="F:cellulase activity"/>
    <property type="evidence" value="ECO:0007669"/>
    <property type="project" value="UniProtKB-EC"/>
</dbReference>
<sequence>MGTAYLIKAHPQPNVLYVEVGEGHSNHDCWQRPEDMTTSRPSYKIDASHPGSDVARETVAVWLQRRWSLRNQILHMHLNFSLMQNNYYQGLHSDNIPVAKDYHDEMLWVAVWLHRASKDEAYAQWIDTREDVGGVRTMFSWDDKVVGVQVYIAKL</sequence>
<dbReference type="PANTHER" id="PTHR22298">
    <property type="entry name" value="ENDO-1,4-BETA-GLUCANASE"/>
    <property type="match status" value="1"/>
</dbReference>
<protein>
    <recommendedName>
        <fullName evidence="3">cellulase</fullName>
        <ecNumber evidence="3">3.2.1.4</ecNumber>
    </recommendedName>
</protein>